<evidence type="ECO:0000313" key="13">
    <source>
        <dbReference type="EMBL" id="OUP59610.1"/>
    </source>
</evidence>
<dbReference type="AlphaFoldDB" id="A0A1Y4LUQ6"/>
<feature type="transmembrane region" description="Helical" evidence="10">
    <location>
        <begin position="195"/>
        <end position="212"/>
    </location>
</feature>
<feature type="transmembrane region" description="Helical" evidence="10">
    <location>
        <begin position="90"/>
        <end position="110"/>
    </location>
</feature>
<keyword evidence="8 10" id="KW-0472">Membrane</keyword>
<evidence type="ECO:0000256" key="10">
    <source>
        <dbReference type="SAM" id="Phobius"/>
    </source>
</evidence>
<evidence type="ECO:0000256" key="2">
    <source>
        <dbReference type="ARBA" id="ARBA00022448"/>
    </source>
</evidence>
<dbReference type="SUPFAM" id="SSF52540">
    <property type="entry name" value="P-loop containing nucleoside triphosphate hydrolases"/>
    <property type="match status" value="1"/>
</dbReference>
<keyword evidence="4 10" id="KW-0812">Transmembrane</keyword>
<keyword evidence="2" id="KW-0813">Transport</keyword>
<evidence type="ECO:0000256" key="4">
    <source>
        <dbReference type="ARBA" id="ARBA00022692"/>
    </source>
</evidence>
<dbReference type="InterPro" id="IPR011527">
    <property type="entry name" value="ABC1_TM_dom"/>
</dbReference>
<dbReference type="GO" id="GO:0005524">
    <property type="term" value="F:ATP binding"/>
    <property type="evidence" value="ECO:0007669"/>
    <property type="project" value="UniProtKB-KW"/>
</dbReference>
<evidence type="ECO:0000313" key="14">
    <source>
        <dbReference type="Proteomes" id="UP000195447"/>
    </source>
</evidence>
<dbReference type="Pfam" id="PF00005">
    <property type="entry name" value="ABC_tran"/>
    <property type="match status" value="1"/>
</dbReference>
<dbReference type="CDD" id="cd03254">
    <property type="entry name" value="ABCC_Glucan_exporter_like"/>
    <property type="match status" value="1"/>
</dbReference>
<dbReference type="InterPro" id="IPR017871">
    <property type="entry name" value="ABC_transporter-like_CS"/>
</dbReference>
<evidence type="ECO:0000256" key="9">
    <source>
        <dbReference type="SAM" id="MobiDB-lite"/>
    </source>
</evidence>
<dbReference type="InterPro" id="IPR003439">
    <property type="entry name" value="ABC_transporter-like_ATP-bd"/>
</dbReference>
<accession>A0A1Y4LUQ6</accession>
<dbReference type="InterPro" id="IPR039421">
    <property type="entry name" value="Type_1_exporter"/>
</dbReference>
<sequence length="614" mass="68822">MSNETRKPRQHMGNRGRSVEKAKDFKGTMKKLIKYLAPYKFTFIFGLIAAVFSVAISVIGPKIVGNIITEVAEGFMAKVMQTGGIDFEKIFQTVMILLAVYALSMAFEYIQGFLMSGVSNKMGYQFRKEMNIKIDNLPLSYFDRNSHGDIISRFTNDVDTLVQSLNQSLSTLVSNVVKVIGFLVMMLMISWKMTLLALIVIPLSIVTVAFVVKRSQNYFKQQQDSLGVVNGHIEEMYSAHVVVKAFNGEENSIDDFNRYNQDLYNSAWKSQFLSGLMMPLTTFIGNLGYVGVCILGGALAISGEIAVGDIQSFITYTRNFTQPINQISQSMNMLQSTAAAAERVFEFLNEPEEIKDIKETIPVRYGLQSLIKGQVTFENVNFGYTTEKTIIHNFSMYIKPGQTVAIVGPTGAGKTTIVKLLMRFYELNSGRIYIDGHDITTFSRSDLRSMVGMVLQDAWLFEGSIMDNLRFGKLDASDEDVVKAAKAAHVDHFIRTLDHGYQTELNDESSNISQGQRQLLTIARAFLADPKILILDEATSSVDTRTEVLIQKGMDELMEGRTSFVIAHRLSTIRNADAIIVMNHGDIIEVGNHDELMARNGFYTKLYNSQFEED</sequence>
<dbReference type="FunFam" id="1.20.1560.10:FF:000011">
    <property type="entry name" value="Multidrug ABC transporter ATP-binding protein"/>
    <property type="match status" value="1"/>
</dbReference>
<feature type="region of interest" description="Disordered" evidence="9">
    <location>
        <begin position="1"/>
        <end position="21"/>
    </location>
</feature>
<proteinExistence type="predicted"/>
<organism evidence="13 14">
    <name type="scientific">Faecalitalea cylindroides</name>
    <dbReference type="NCBI Taxonomy" id="39483"/>
    <lineage>
        <taxon>Bacteria</taxon>
        <taxon>Bacillati</taxon>
        <taxon>Bacillota</taxon>
        <taxon>Erysipelotrichia</taxon>
        <taxon>Erysipelotrichales</taxon>
        <taxon>Erysipelotrichaceae</taxon>
        <taxon>Faecalitalea</taxon>
    </lineage>
</organism>
<gene>
    <name evidence="13" type="ORF">B5F14_07250</name>
</gene>
<dbReference type="InterPro" id="IPR027417">
    <property type="entry name" value="P-loop_NTPase"/>
</dbReference>
<evidence type="ECO:0000256" key="5">
    <source>
        <dbReference type="ARBA" id="ARBA00022741"/>
    </source>
</evidence>
<comment type="subcellular location">
    <subcellularLocation>
        <location evidence="1">Cell membrane</location>
        <topology evidence="1">Multi-pass membrane protein</topology>
    </subcellularLocation>
</comment>
<feature type="transmembrane region" description="Helical" evidence="10">
    <location>
        <begin position="39"/>
        <end position="59"/>
    </location>
</feature>
<feature type="domain" description="ABC transmembrane type-1" evidence="12">
    <location>
        <begin position="44"/>
        <end position="336"/>
    </location>
</feature>
<name>A0A1Y4LUQ6_9FIRM</name>
<dbReference type="RefSeq" id="WP_087158830.1">
    <property type="nucleotide sequence ID" value="NZ_NFKM01000013.1"/>
</dbReference>
<keyword evidence="3" id="KW-1003">Cell membrane</keyword>
<protein>
    <submittedName>
        <fullName evidence="13">Multidrug ABC transporter ATP-binding protein</fullName>
    </submittedName>
</protein>
<dbReference type="PANTHER" id="PTHR43394">
    <property type="entry name" value="ATP-DEPENDENT PERMEASE MDL1, MITOCHONDRIAL"/>
    <property type="match status" value="1"/>
</dbReference>
<dbReference type="FunFam" id="3.40.50.300:FF:000287">
    <property type="entry name" value="Multidrug ABC transporter ATP-binding protein"/>
    <property type="match status" value="1"/>
</dbReference>
<dbReference type="Gene3D" id="3.40.50.300">
    <property type="entry name" value="P-loop containing nucleotide triphosphate hydrolases"/>
    <property type="match status" value="1"/>
</dbReference>
<keyword evidence="5" id="KW-0547">Nucleotide-binding</keyword>
<dbReference type="GO" id="GO:0005886">
    <property type="term" value="C:plasma membrane"/>
    <property type="evidence" value="ECO:0007669"/>
    <property type="project" value="UniProtKB-SubCell"/>
</dbReference>
<dbReference type="CDD" id="cd18547">
    <property type="entry name" value="ABC_6TM_Tm288_like"/>
    <property type="match status" value="1"/>
</dbReference>
<evidence type="ECO:0000256" key="7">
    <source>
        <dbReference type="ARBA" id="ARBA00022989"/>
    </source>
</evidence>
<reference evidence="14" key="1">
    <citation type="submission" date="2017-04" db="EMBL/GenBank/DDBJ databases">
        <title>Function of individual gut microbiota members based on whole genome sequencing of pure cultures obtained from chicken caecum.</title>
        <authorList>
            <person name="Medvecky M."/>
            <person name="Cejkova D."/>
            <person name="Polansky O."/>
            <person name="Karasova D."/>
            <person name="Kubasova T."/>
            <person name="Cizek A."/>
            <person name="Rychlik I."/>
        </authorList>
    </citation>
    <scope>NUCLEOTIDE SEQUENCE [LARGE SCALE GENOMIC DNA]</scope>
    <source>
        <strain evidence="14">An178</strain>
    </source>
</reference>
<dbReference type="SMART" id="SM00382">
    <property type="entry name" value="AAA"/>
    <property type="match status" value="1"/>
</dbReference>
<evidence type="ECO:0000256" key="3">
    <source>
        <dbReference type="ARBA" id="ARBA00022475"/>
    </source>
</evidence>
<evidence type="ECO:0000256" key="1">
    <source>
        <dbReference type="ARBA" id="ARBA00004651"/>
    </source>
</evidence>
<evidence type="ECO:0000256" key="6">
    <source>
        <dbReference type="ARBA" id="ARBA00022840"/>
    </source>
</evidence>
<dbReference type="Proteomes" id="UP000195447">
    <property type="component" value="Unassembled WGS sequence"/>
</dbReference>
<keyword evidence="14" id="KW-1185">Reference proteome</keyword>
<keyword evidence="6 13" id="KW-0067">ATP-binding</keyword>
<dbReference type="InterPro" id="IPR036640">
    <property type="entry name" value="ABC1_TM_sf"/>
</dbReference>
<dbReference type="PROSITE" id="PS50893">
    <property type="entry name" value="ABC_TRANSPORTER_2"/>
    <property type="match status" value="1"/>
</dbReference>
<dbReference type="Pfam" id="PF00664">
    <property type="entry name" value="ABC_membrane"/>
    <property type="match status" value="1"/>
</dbReference>
<dbReference type="EMBL" id="NFKM01000013">
    <property type="protein sequence ID" value="OUP59610.1"/>
    <property type="molecule type" value="Genomic_DNA"/>
</dbReference>
<dbReference type="GO" id="GO:0016887">
    <property type="term" value="F:ATP hydrolysis activity"/>
    <property type="evidence" value="ECO:0007669"/>
    <property type="project" value="InterPro"/>
</dbReference>
<keyword evidence="7 10" id="KW-1133">Transmembrane helix</keyword>
<dbReference type="GO" id="GO:0015421">
    <property type="term" value="F:ABC-type oligopeptide transporter activity"/>
    <property type="evidence" value="ECO:0007669"/>
    <property type="project" value="TreeGrafter"/>
</dbReference>
<feature type="transmembrane region" description="Helical" evidence="10">
    <location>
        <begin position="276"/>
        <end position="301"/>
    </location>
</feature>
<dbReference type="PANTHER" id="PTHR43394:SF1">
    <property type="entry name" value="ATP-BINDING CASSETTE SUB-FAMILY B MEMBER 10, MITOCHONDRIAL"/>
    <property type="match status" value="1"/>
</dbReference>
<comment type="caution">
    <text evidence="13">The sequence shown here is derived from an EMBL/GenBank/DDBJ whole genome shotgun (WGS) entry which is preliminary data.</text>
</comment>
<dbReference type="PROSITE" id="PS00211">
    <property type="entry name" value="ABC_TRANSPORTER_1"/>
    <property type="match status" value="1"/>
</dbReference>
<feature type="transmembrane region" description="Helical" evidence="10">
    <location>
        <begin position="169"/>
        <end position="189"/>
    </location>
</feature>
<dbReference type="InterPro" id="IPR003593">
    <property type="entry name" value="AAA+_ATPase"/>
</dbReference>
<feature type="domain" description="ABC transporter" evidence="11">
    <location>
        <begin position="375"/>
        <end position="609"/>
    </location>
</feature>
<dbReference type="Gene3D" id="1.20.1560.10">
    <property type="entry name" value="ABC transporter type 1, transmembrane domain"/>
    <property type="match status" value="1"/>
</dbReference>
<evidence type="ECO:0000256" key="8">
    <source>
        <dbReference type="ARBA" id="ARBA00023136"/>
    </source>
</evidence>
<dbReference type="SUPFAM" id="SSF90123">
    <property type="entry name" value="ABC transporter transmembrane region"/>
    <property type="match status" value="1"/>
</dbReference>
<dbReference type="PROSITE" id="PS50929">
    <property type="entry name" value="ABC_TM1F"/>
    <property type="match status" value="1"/>
</dbReference>
<evidence type="ECO:0000259" key="12">
    <source>
        <dbReference type="PROSITE" id="PS50929"/>
    </source>
</evidence>
<evidence type="ECO:0000259" key="11">
    <source>
        <dbReference type="PROSITE" id="PS50893"/>
    </source>
</evidence>